<dbReference type="AlphaFoldDB" id="A0A8H6U013"/>
<dbReference type="SMART" id="SM00906">
    <property type="entry name" value="Fungal_trans"/>
    <property type="match status" value="1"/>
</dbReference>
<evidence type="ECO:0000259" key="3">
    <source>
        <dbReference type="SMART" id="SM00906"/>
    </source>
</evidence>
<dbReference type="GO" id="GO:0006351">
    <property type="term" value="P:DNA-templated transcription"/>
    <property type="evidence" value="ECO:0007669"/>
    <property type="project" value="InterPro"/>
</dbReference>
<feature type="domain" description="Xylanolytic transcriptional activator regulatory" evidence="3">
    <location>
        <begin position="244"/>
        <end position="315"/>
    </location>
</feature>
<dbReference type="Pfam" id="PF04082">
    <property type="entry name" value="Fungal_trans"/>
    <property type="match status" value="1"/>
</dbReference>
<gene>
    <name evidence="4" type="ORF">MSAN_02475300</name>
</gene>
<feature type="region of interest" description="Disordered" evidence="2">
    <location>
        <begin position="1"/>
        <end position="20"/>
    </location>
</feature>
<dbReference type="EMBL" id="JACAZH010000073">
    <property type="protein sequence ID" value="KAF7328633.1"/>
    <property type="molecule type" value="Genomic_DNA"/>
</dbReference>
<reference evidence="4" key="1">
    <citation type="submission" date="2020-05" db="EMBL/GenBank/DDBJ databases">
        <title>Mycena genomes resolve the evolution of fungal bioluminescence.</title>
        <authorList>
            <person name="Tsai I.J."/>
        </authorList>
    </citation>
    <scope>NUCLEOTIDE SEQUENCE</scope>
    <source>
        <strain evidence="4">160909Yilan</strain>
    </source>
</reference>
<dbReference type="GO" id="GO:0003677">
    <property type="term" value="F:DNA binding"/>
    <property type="evidence" value="ECO:0007669"/>
    <property type="project" value="InterPro"/>
</dbReference>
<dbReference type="PANTHER" id="PTHR46910:SF38">
    <property type="entry name" value="ZN(2)-C6 FUNGAL-TYPE DOMAIN-CONTAINING PROTEIN"/>
    <property type="match status" value="1"/>
</dbReference>
<evidence type="ECO:0000256" key="2">
    <source>
        <dbReference type="SAM" id="MobiDB-lite"/>
    </source>
</evidence>
<accession>A0A8H6U013</accession>
<dbReference type="GO" id="GO:0003700">
    <property type="term" value="F:DNA-binding transcription factor activity"/>
    <property type="evidence" value="ECO:0007669"/>
    <property type="project" value="InterPro"/>
</dbReference>
<feature type="region of interest" description="Disordered" evidence="2">
    <location>
        <begin position="545"/>
        <end position="572"/>
    </location>
</feature>
<organism evidence="4 5">
    <name type="scientific">Mycena sanguinolenta</name>
    <dbReference type="NCBI Taxonomy" id="230812"/>
    <lineage>
        <taxon>Eukaryota</taxon>
        <taxon>Fungi</taxon>
        <taxon>Dikarya</taxon>
        <taxon>Basidiomycota</taxon>
        <taxon>Agaricomycotina</taxon>
        <taxon>Agaricomycetes</taxon>
        <taxon>Agaricomycetidae</taxon>
        <taxon>Agaricales</taxon>
        <taxon>Marasmiineae</taxon>
        <taxon>Mycenaceae</taxon>
        <taxon>Mycena</taxon>
    </lineage>
</organism>
<protein>
    <submittedName>
        <fullName evidence="4">Zn(2)-C6 fungal-type domain-containing protein</fullName>
    </submittedName>
</protein>
<dbReference type="PANTHER" id="PTHR46910">
    <property type="entry name" value="TRANSCRIPTION FACTOR PDR1"/>
    <property type="match status" value="1"/>
</dbReference>
<comment type="caution">
    <text evidence="4">The sequence shown here is derived from an EMBL/GenBank/DDBJ whole genome shotgun (WGS) entry which is preliminary data.</text>
</comment>
<keyword evidence="5" id="KW-1185">Reference proteome</keyword>
<evidence type="ECO:0000313" key="4">
    <source>
        <dbReference type="EMBL" id="KAF7328633.1"/>
    </source>
</evidence>
<proteinExistence type="predicted"/>
<evidence type="ECO:0000313" key="5">
    <source>
        <dbReference type="Proteomes" id="UP000623467"/>
    </source>
</evidence>
<keyword evidence="1" id="KW-0539">Nucleus</keyword>
<sequence>MQVSTVEGPESSTWSSDSPVVMHTSDVTPISGSVGPGVILAALNLRSMNMPAPAPHGDDLAHLGLIRDLGAMSLTQYSIGHQGKGSGTVLVKAAIELREGYEGKGSAVVIAPSTLLDLQPLPHVGPFIFPDPDLLSALIDLYFARKNIYFPILHRPTFERSIADGLHTRDITFGSVVLLVCAIASRYSEDIRLQQETEPLRRGWQFYDQLPPNSNHIFETPTVYHLQYYCLAAWFLEFSSSTASWALIGIGLRLAQDVGAHRQQEGRPTVESELWKRAFWALVSFDRQISMRQGRTCASQYEDIDADLLIECDDEFWENEDPARAFVQPAEKPSLSSFFNCYLRLNNIFAVGLKMLYSLNKTKRLLSYRDQAWEEHIVAELDSALNGWIDQIPPHLRWDPNRPEDAFFDQSVFLYCTYYQVQTTIHRPFIPMMRNAVPTSLPSLGICTNAARSCSHVAETSRLRKKGVPVHEILSSVFTSGMILLLNVWSGKRTGLPPHMNSALTEVHKCMATILVCEKLWQAAGIFYDVLHELATIGQLPLPKAEIPPDSVSSNPGKRARESDDEVQVPPTSAPAVYYPPMDNIYHPTLSDSASAVNTPPIAHQFGPLPTYTTELGKMPVFHQNPPRPSESMSSWYPTQSATPFGRPDFATGVQLPDGGADNAFNMDDLFASDVEIAGASNHALAAGGMSSDVQAMWANAPTNFEPEDWEQYFLAMSDLSQTSRTPR</sequence>
<dbReference type="GO" id="GO:0008270">
    <property type="term" value="F:zinc ion binding"/>
    <property type="evidence" value="ECO:0007669"/>
    <property type="project" value="InterPro"/>
</dbReference>
<dbReference type="OrthoDB" id="4456959at2759"/>
<dbReference type="InterPro" id="IPR050987">
    <property type="entry name" value="AtrR-like"/>
</dbReference>
<feature type="compositionally biased region" description="Polar residues" evidence="2">
    <location>
        <begin position="1"/>
        <end position="18"/>
    </location>
</feature>
<name>A0A8H6U013_9AGAR</name>
<dbReference type="Proteomes" id="UP000623467">
    <property type="component" value="Unassembled WGS sequence"/>
</dbReference>
<dbReference type="CDD" id="cd12148">
    <property type="entry name" value="fungal_TF_MHR"/>
    <property type="match status" value="1"/>
</dbReference>
<dbReference type="InterPro" id="IPR007219">
    <property type="entry name" value="XnlR_reg_dom"/>
</dbReference>
<evidence type="ECO:0000256" key="1">
    <source>
        <dbReference type="ARBA" id="ARBA00023242"/>
    </source>
</evidence>